<dbReference type="GO" id="GO:0043799">
    <property type="term" value="F:glycine oxidase activity"/>
    <property type="evidence" value="ECO:0007669"/>
    <property type="project" value="UniProtKB-EC"/>
</dbReference>
<dbReference type="RefSeq" id="WP_144838630.1">
    <property type="nucleotide sequence ID" value="NZ_JBHTKI010000022.1"/>
</dbReference>
<evidence type="ECO:0000259" key="6">
    <source>
        <dbReference type="Pfam" id="PF01266"/>
    </source>
</evidence>
<evidence type="ECO:0000256" key="2">
    <source>
        <dbReference type="ARBA" id="ARBA00022977"/>
    </source>
</evidence>
<sequence>MNKTYDAILVGGGVNGGAIAYNLAKEGLKVLLLEKDRFASKASGAAAGMLGAQVEFDGVGPLFQLAKKSRAMFSGIAEELKMLSGIDIELKNQGILKVALTETQQTNQVRDARIYEKNGEGAQLLTVEETRNREPSLTKEIMGGMYLERDGQVAASRLTWGFIKSASELGSVLKEHVEVSSFYFSEGKVTGVATSEGDFFSNKVVVTGGAWSEKLLKATGLSLEAYPVKGECFSVKSETPLLAGPVFSEGCYLVPKEGGRIVVGATVIPYTFNQQVTLEGLSSLVKKAESLVPSIVTAEWERAWAGIRPQTADGLPYLGEHPAYQGLYIATGHFRNGILLSPITGKVMAELIVGTRPSIDINPFHVNRKILNRNVKRWSK</sequence>
<protein>
    <recommendedName>
        <fullName evidence="5">glycine oxidase</fullName>
        <ecNumber evidence="5">1.4.3.19</ecNumber>
    </recommendedName>
</protein>
<evidence type="ECO:0000256" key="3">
    <source>
        <dbReference type="ARBA" id="ARBA00023002"/>
    </source>
</evidence>
<dbReference type="EMBL" id="JBHTKI010000022">
    <property type="protein sequence ID" value="MFD1032673.1"/>
    <property type="molecule type" value="Genomic_DNA"/>
</dbReference>
<dbReference type="InterPro" id="IPR012727">
    <property type="entry name" value="Gly_oxidase_ThiO"/>
</dbReference>
<proteinExistence type="predicted"/>
<keyword evidence="8" id="KW-1185">Reference proteome</keyword>
<evidence type="ECO:0000256" key="4">
    <source>
        <dbReference type="ARBA" id="ARBA00049872"/>
    </source>
</evidence>
<accession>A0ABW3LGQ5</accession>
<name>A0ABW3LGQ5_9BACL</name>
<keyword evidence="2" id="KW-0784">Thiamine biosynthesis</keyword>
<evidence type="ECO:0000313" key="7">
    <source>
        <dbReference type="EMBL" id="MFD1032673.1"/>
    </source>
</evidence>
<evidence type="ECO:0000256" key="1">
    <source>
        <dbReference type="ARBA" id="ARBA00004948"/>
    </source>
</evidence>
<comment type="caution">
    <text evidence="7">The sequence shown here is derived from an EMBL/GenBank/DDBJ whole genome shotgun (WGS) entry which is preliminary data.</text>
</comment>
<organism evidence="7 8">
    <name type="scientific">Metaplanococcus flavidus</name>
    <dbReference type="NCBI Taxonomy" id="569883"/>
    <lineage>
        <taxon>Bacteria</taxon>
        <taxon>Bacillati</taxon>
        <taxon>Bacillota</taxon>
        <taxon>Bacilli</taxon>
        <taxon>Bacillales</taxon>
        <taxon>Caryophanaceae</taxon>
        <taxon>Metaplanococcus</taxon>
    </lineage>
</organism>
<dbReference type="SUPFAM" id="SSF54373">
    <property type="entry name" value="FAD-linked reductases, C-terminal domain"/>
    <property type="match status" value="1"/>
</dbReference>
<dbReference type="PANTHER" id="PTHR13847">
    <property type="entry name" value="SARCOSINE DEHYDROGENASE-RELATED"/>
    <property type="match status" value="1"/>
</dbReference>
<keyword evidence="3 7" id="KW-0560">Oxidoreductase</keyword>
<dbReference type="SUPFAM" id="SSF51905">
    <property type="entry name" value="FAD/NAD(P)-binding domain"/>
    <property type="match status" value="1"/>
</dbReference>
<dbReference type="Gene3D" id="3.50.50.60">
    <property type="entry name" value="FAD/NAD(P)-binding domain"/>
    <property type="match status" value="1"/>
</dbReference>
<dbReference type="NCBIfam" id="TIGR02352">
    <property type="entry name" value="thiamin_ThiO"/>
    <property type="match status" value="1"/>
</dbReference>
<dbReference type="InterPro" id="IPR036188">
    <property type="entry name" value="FAD/NAD-bd_sf"/>
</dbReference>
<feature type="domain" description="FAD dependent oxidoreductase" evidence="6">
    <location>
        <begin position="6"/>
        <end position="351"/>
    </location>
</feature>
<gene>
    <name evidence="7" type="primary">thiO</name>
    <name evidence="7" type="ORF">ACFQ1X_14635</name>
</gene>
<evidence type="ECO:0000313" key="8">
    <source>
        <dbReference type="Proteomes" id="UP001597109"/>
    </source>
</evidence>
<comment type="pathway">
    <text evidence="1">Cofactor biosynthesis; thiamine diphosphate biosynthesis.</text>
</comment>
<dbReference type="InterPro" id="IPR006076">
    <property type="entry name" value="FAD-dep_OxRdtase"/>
</dbReference>
<dbReference type="Gene3D" id="3.30.9.10">
    <property type="entry name" value="D-Amino Acid Oxidase, subunit A, domain 2"/>
    <property type="match status" value="1"/>
</dbReference>
<reference evidence="8" key="1">
    <citation type="journal article" date="2019" name="Int. J. Syst. Evol. Microbiol.">
        <title>The Global Catalogue of Microorganisms (GCM) 10K type strain sequencing project: providing services to taxonomists for standard genome sequencing and annotation.</title>
        <authorList>
            <consortium name="The Broad Institute Genomics Platform"/>
            <consortium name="The Broad Institute Genome Sequencing Center for Infectious Disease"/>
            <person name="Wu L."/>
            <person name="Ma J."/>
        </authorList>
    </citation>
    <scope>NUCLEOTIDE SEQUENCE [LARGE SCALE GENOMIC DNA]</scope>
    <source>
        <strain evidence="8">CCUG 56756</strain>
    </source>
</reference>
<comment type="catalytic activity">
    <reaction evidence="4">
        <text>glycine + O2 + H2O = glyoxylate + H2O2 + NH4(+)</text>
        <dbReference type="Rhea" id="RHEA:11532"/>
        <dbReference type="ChEBI" id="CHEBI:15377"/>
        <dbReference type="ChEBI" id="CHEBI:15379"/>
        <dbReference type="ChEBI" id="CHEBI:16240"/>
        <dbReference type="ChEBI" id="CHEBI:28938"/>
        <dbReference type="ChEBI" id="CHEBI:36655"/>
        <dbReference type="ChEBI" id="CHEBI:57305"/>
        <dbReference type="EC" id="1.4.3.19"/>
    </reaction>
</comment>
<dbReference type="EC" id="1.4.3.19" evidence="5"/>
<dbReference type="Proteomes" id="UP001597109">
    <property type="component" value="Unassembled WGS sequence"/>
</dbReference>
<evidence type="ECO:0000256" key="5">
    <source>
        <dbReference type="ARBA" id="ARBA00050018"/>
    </source>
</evidence>
<dbReference type="Pfam" id="PF01266">
    <property type="entry name" value="DAO"/>
    <property type="match status" value="1"/>
</dbReference>
<dbReference type="PANTHER" id="PTHR13847:SF289">
    <property type="entry name" value="GLYCINE OXIDASE"/>
    <property type="match status" value="1"/>
</dbReference>